<accession>A0ABT1J7A2</accession>
<gene>
    <name evidence="1" type="ORF">FHR36_006459</name>
</gene>
<sequence length="132" mass="14253">MDPILADVRPHLPLPVSTVEADSDGIRLGGDGWGLRINTEWILHPADGPDGAELSSREQSPAEELAAALTGREVVDVRLDRHGPYGDIALVLGDGGSLEVISDFPYGEWIFSIWTPTDPEQRPVFDLSGPVE</sequence>
<keyword evidence="2" id="KW-1185">Reference proteome</keyword>
<evidence type="ECO:0000313" key="2">
    <source>
        <dbReference type="Proteomes" id="UP001206483"/>
    </source>
</evidence>
<evidence type="ECO:0000313" key="1">
    <source>
        <dbReference type="EMBL" id="MCP2313278.1"/>
    </source>
</evidence>
<dbReference type="RefSeq" id="WP_253802952.1">
    <property type="nucleotide sequence ID" value="NZ_BAAAUB010000039.1"/>
</dbReference>
<name>A0ABT1J7A2_9ACTN</name>
<reference evidence="1 2" key="1">
    <citation type="submission" date="2022-06" db="EMBL/GenBank/DDBJ databases">
        <title>Sequencing the genomes of 1000 actinobacteria strains.</title>
        <authorList>
            <person name="Klenk H.-P."/>
        </authorList>
    </citation>
    <scope>NUCLEOTIDE SEQUENCE [LARGE SCALE GENOMIC DNA]</scope>
    <source>
        <strain evidence="1 2">DSM 41656</strain>
    </source>
</reference>
<dbReference type="EMBL" id="JAMZDX010000006">
    <property type="protein sequence ID" value="MCP2313278.1"/>
    <property type="molecule type" value="Genomic_DNA"/>
</dbReference>
<comment type="caution">
    <text evidence="1">The sequence shown here is derived from an EMBL/GenBank/DDBJ whole genome shotgun (WGS) entry which is preliminary data.</text>
</comment>
<protein>
    <submittedName>
        <fullName evidence="1">Uncharacterized protein</fullName>
    </submittedName>
</protein>
<dbReference type="Proteomes" id="UP001206483">
    <property type="component" value="Unassembled WGS sequence"/>
</dbReference>
<proteinExistence type="predicted"/>
<organism evidence="1 2">
    <name type="scientific">Kitasatospora paracochleata</name>
    <dbReference type="NCBI Taxonomy" id="58354"/>
    <lineage>
        <taxon>Bacteria</taxon>
        <taxon>Bacillati</taxon>
        <taxon>Actinomycetota</taxon>
        <taxon>Actinomycetes</taxon>
        <taxon>Kitasatosporales</taxon>
        <taxon>Streptomycetaceae</taxon>
        <taxon>Kitasatospora</taxon>
    </lineage>
</organism>